<evidence type="ECO:0000313" key="3">
    <source>
        <dbReference type="Proteomes" id="UP000035642"/>
    </source>
</evidence>
<name>A0A0K0CTZ5_ANGCA</name>
<protein>
    <submittedName>
        <fullName evidence="4">Secreted protein</fullName>
    </submittedName>
</protein>
<evidence type="ECO:0000256" key="1">
    <source>
        <dbReference type="SAM" id="SignalP"/>
    </source>
</evidence>
<evidence type="ECO:0000313" key="4">
    <source>
        <dbReference type="WBParaSite" id="ACAC_0000061501-mRNA-1"/>
    </source>
</evidence>
<feature type="chain" id="PRO_5005326537" evidence="1">
    <location>
        <begin position="18"/>
        <end position="102"/>
    </location>
</feature>
<dbReference type="WBParaSite" id="ACAC_0000061501-mRNA-1">
    <property type="protein sequence ID" value="ACAC_0000061501-mRNA-1"/>
    <property type="gene ID" value="ACAC_0000061501"/>
</dbReference>
<dbReference type="Pfam" id="PF10277">
    <property type="entry name" value="Frag1"/>
    <property type="match status" value="1"/>
</dbReference>
<keyword evidence="1" id="KW-0732">Signal</keyword>
<reference evidence="4" key="2">
    <citation type="submission" date="2017-02" db="UniProtKB">
        <authorList>
            <consortium name="WormBaseParasite"/>
        </authorList>
    </citation>
    <scope>IDENTIFICATION</scope>
</reference>
<feature type="domain" description="CWH43-like N-terminal" evidence="2">
    <location>
        <begin position="4"/>
        <end position="69"/>
    </location>
</feature>
<dbReference type="AlphaFoldDB" id="A0A0K0CTZ5"/>
<sequence>MVYPVVALALSFLLGSATHPNDFYTYRWSCGMVHLPSISRVINMPLERTIFQMLILCSVPLRLIILFRHCELLTHCRSGLINVESFGGNQSTRQGFMQFGDP</sequence>
<proteinExistence type="predicted"/>
<dbReference type="InterPro" id="IPR019402">
    <property type="entry name" value="CWH43_N"/>
</dbReference>
<dbReference type="Proteomes" id="UP000035642">
    <property type="component" value="Unassembled WGS sequence"/>
</dbReference>
<feature type="signal peptide" evidence="1">
    <location>
        <begin position="1"/>
        <end position="17"/>
    </location>
</feature>
<dbReference type="STRING" id="6313.A0A0K0CTZ5"/>
<evidence type="ECO:0000259" key="2">
    <source>
        <dbReference type="Pfam" id="PF10277"/>
    </source>
</evidence>
<accession>A0A0K0CTZ5</accession>
<reference evidence="3" key="1">
    <citation type="submission" date="2012-09" db="EMBL/GenBank/DDBJ databases">
        <authorList>
            <person name="Martin A.A."/>
        </authorList>
    </citation>
    <scope>NUCLEOTIDE SEQUENCE</scope>
</reference>
<keyword evidence="3" id="KW-1185">Reference proteome</keyword>
<organism evidence="3 4">
    <name type="scientific">Angiostrongylus cantonensis</name>
    <name type="common">Rat lungworm</name>
    <dbReference type="NCBI Taxonomy" id="6313"/>
    <lineage>
        <taxon>Eukaryota</taxon>
        <taxon>Metazoa</taxon>
        <taxon>Ecdysozoa</taxon>
        <taxon>Nematoda</taxon>
        <taxon>Chromadorea</taxon>
        <taxon>Rhabditida</taxon>
        <taxon>Rhabditina</taxon>
        <taxon>Rhabditomorpha</taxon>
        <taxon>Strongyloidea</taxon>
        <taxon>Metastrongylidae</taxon>
        <taxon>Angiostrongylus</taxon>
    </lineage>
</organism>